<dbReference type="HOGENOM" id="CLU_1233049_0_0_7"/>
<dbReference type="PRINTS" id="PR00297">
    <property type="entry name" value="CHAPERONIN10"/>
</dbReference>
<dbReference type="GO" id="GO:0051087">
    <property type="term" value="F:protein-folding chaperone binding"/>
    <property type="evidence" value="ECO:0007669"/>
    <property type="project" value="TreeGrafter"/>
</dbReference>
<dbReference type="Pfam" id="PF00166">
    <property type="entry name" value="Cpn10"/>
    <property type="match status" value="1"/>
</dbReference>
<keyword evidence="3" id="KW-0963">Cytoplasm</keyword>
<dbReference type="Gene3D" id="2.30.33.40">
    <property type="entry name" value="GroES chaperonin"/>
    <property type="match status" value="1"/>
</dbReference>
<keyword evidence="7" id="KW-1185">Reference proteome</keyword>
<dbReference type="eggNOG" id="COG0234">
    <property type="taxonomic scope" value="Bacteria"/>
</dbReference>
<dbReference type="PANTHER" id="PTHR10772:SF58">
    <property type="entry name" value="CO-CHAPERONIN GROES"/>
    <property type="match status" value="1"/>
</dbReference>
<dbReference type="EMBL" id="CP003537">
    <property type="protein sequence ID" value="AGH94808.1"/>
    <property type="molecule type" value="Genomic_DNA"/>
</dbReference>
<protein>
    <recommendedName>
        <fullName evidence="3">Co-chaperonin GroES</fullName>
    </recommendedName>
    <alternativeName>
        <fullName evidence="3">10 kDa chaperonin</fullName>
    </alternativeName>
    <alternativeName>
        <fullName evidence="3">Chaperonin-10</fullName>
        <shortName evidence="3">Cpn10</shortName>
    </alternativeName>
</protein>
<dbReference type="AlphaFoldDB" id="M4V6H4"/>
<evidence type="ECO:0000313" key="6">
    <source>
        <dbReference type="EMBL" id="AGH94808.1"/>
    </source>
</evidence>
<evidence type="ECO:0000256" key="5">
    <source>
        <dbReference type="SAM" id="MobiDB-lite"/>
    </source>
</evidence>
<evidence type="ECO:0000256" key="1">
    <source>
        <dbReference type="ARBA" id="ARBA00006975"/>
    </source>
</evidence>
<comment type="similarity">
    <text evidence="1 3 4">Belongs to the GroES chaperonin family.</text>
</comment>
<dbReference type="FunFam" id="2.30.33.40:FF:000001">
    <property type="entry name" value="10 kDa chaperonin"/>
    <property type="match status" value="1"/>
</dbReference>
<sequence length="209" mass="21981">MASKKKKKTVVKKTPAKKAPAKKASNKKVVKKKTIKAKPAKAKTQKVKAKAKPTKAKSVKTKTVKSKAVKTVSKKAPVKKAVKAPAVKAVVKKSVAVAPTVKKASVTVDYSKAITPLGDRLVVRVQGSERVTAGGIIIPDSASTATGYLKAEVLAAGTGSKNKKGLLKPLDVKVGDLVLFNSYAGTKVTFNSEELQIIHESDVMGVVQD</sequence>
<evidence type="ECO:0000256" key="3">
    <source>
        <dbReference type="HAMAP-Rule" id="MF_00580"/>
    </source>
</evidence>
<dbReference type="InterPro" id="IPR020818">
    <property type="entry name" value="Chaperonin_GroES"/>
</dbReference>
<dbReference type="KEGG" id="bex:A11Q_588"/>
<dbReference type="PANTHER" id="PTHR10772">
    <property type="entry name" value="10 KDA HEAT SHOCK PROTEIN"/>
    <property type="match status" value="1"/>
</dbReference>
<reference evidence="6 7" key="1">
    <citation type="journal article" date="2013" name="ISME J.">
        <title>By their genes ye shall know them: genomic signatures of predatory bacteria.</title>
        <authorList>
            <person name="Pasternak Z."/>
            <person name="Pietrokovski S."/>
            <person name="Rotem O."/>
            <person name="Gophna U."/>
            <person name="Lurie-Weinberger M.N."/>
            <person name="Jurkevitch E."/>
        </authorList>
    </citation>
    <scope>NUCLEOTIDE SEQUENCE [LARGE SCALE GENOMIC DNA]</scope>
    <source>
        <strain evidence="6 7">JSS</strain>
    </source>
</reference>
<dbReference type="InterPro" id="IPR037124">
    <property type="entry name" value="Chaperonin_GroES_sf"/>
</dbReference>
<dbReference type="GO" id="GO:0005737">
    <property type="term" value="C:cytoplasm"/>
    <property type="evidence" value="ECO:0007669"/>
    <property type="project" value="UniProtKB-SubCell"/>
</dbReference>
<dbReference type="CDD" id="cd00320">
    <property type="entry name" value="cpn10"/>
    <property type="match status" value="1"/>
</dbReference>
<dbReference type="HAMAP" id="MF_00580">
    <property type="entry name" value="CH10"/>
    <property type="match status" value="1"/>
</dbReference>
<dbReference type="InterPro" id="IPR011032">
    <property type="entry name" value="GroES-like_sf"/>
</dbReference>
<evidence type="ECO:0000313" key="7">
    <source>
        <dbReference type="Proteomes" id="UP000012040"/>
    </source>
</evidence>
<dbReference type="OrthoDB" id="5296439at2"/>
<comment type="function">
    <text evidence="3 4">Together with the chaperonin GroEL, plays an essential role in assisting protein folding. The GroEL-GroES system forms a nano-cage that allows encapsulation of the non-native substrate proteins and provides a physical environment optimized to promote and accelerate protein folding. GroES binds to the apical surface of the GroEL ring, thereby capping the opening of the GroEL channel.</text>
</comment>
<dbReference type="GO" id="GO:0046872">
    <property type="term" value="F:metal ion binding"/>
    <property type="evidence" value="ECO:0007669"/>
    <property type="project" value="TreeGrafter"/>
</dbReference>
<keyword evidence="2 3" id="KW-0143">Chaperone</keyword>
<dbReference type="InterPro" id="IPR018369">
    <property type="entry name" value="Chaprnonin_Cpn10_CS"/>
</dbReference>
<dbReference type="GO" id="GO:0051082">
    <property type="term" value="F:unfolded protein binding"/>
    <property type="evidence" value="ECO:0007669"/>
    <property type="project" value="TreeGrafter"/>
</dbReference>
<dbReference type="SUPFAM" id="SSF50129">
    <property type="entry name" value="GroES-like"/>
    <property type="match status" value="1"/>
</dbReference>
<dbReference type="PATRIC" id="fig|1184267.3.peg.598"/>
<dbReference type="RefSeq" id="WP_015469298.1">
    <property type="nucleotide sequence ID" value="NC_020813.1"/>
</dbReference>
<dbReference type="Proteomes" id="UP000012040">
    <property type="component" value="Chromosome"/>
</dbReference>
<dbReference type="PROSITE" id="PS00681">
    <property type="entry name" value="CHAPERONINS_CPN10"/>
    <property type="match status" value="1"/>
</dbReference>
<feature type="region of interest" description="Disordered" evidence="5">
    <location>
        <begin position="1"/>
        <end position="62"/>
    </location>
</feature>
<dbReference type="SMART" id="SM00883">
    <property type="entry name" value="Cpn10"/>
    <property type="match status" value="1"/>
</dbReference>
<organism evidence="6 7">
    <name type="scientific">Pseudobdellovibrio exovorus JSS</name>
    <dbReference type="NCBI Taxonomy" id="1184267"/>
    <lineage>
        <taxon>Bacteria</taxon>
        <taxon>Pseudomonadati</taxon>
        <taxon>Bdellovibrionota</taxon>
        <taxon>Bdellovibrionia</taxon>
        <taxon>Bdellovibrionales</taxon>
        <taxon>Pseudobdellovibrionaceae</taxon>
        <taxon>Pseudobdellovibrio</taxon>
    </lineage>
</organism>
<comment type="subunit">
    <text evidence="3">Heptamer of 7 subunits arranged in a ring. Interacts with the chaperonin GroEL.</text>
</comment>
<evidence type="ECO:0000256" key="2">
    <source>
        <dbReference type="ARBA" id="ARBA00023186"/>
    </source>
</evidence>
<comment type="subcellular location">
    <subcellularLocation>
        <location evidence="3">Cytoplasm</location>
    </subcellularLocation>
</comment>
<name>M4V6H4_9BACT</name>
<gene>
    <name evidence="3" type="primary">groES</name>
    <name evidence="3" type="synonym">groS</name>
    <name evidence="6" type="ORF">A11Q_588</name>
</gene>
<dbReference type="GO" id="GO:0005524">
    <property type="term" value="F:ATP binding"/>
    <property type="evidence" value="ECO:0007669"/>
    <property type="project" value="InterPro"/>
</dbReference>
<dbReference type="STRING" id="1184267.A11Q_588"/>
<evidence type="ECO:0000256" key="4">
    <source>
        <dbReference type="RuleBase" id="RU000535"/>
    </source>
</evidence>
<dbReference type="GO" id="GO:0044183">
    <property type="term" value="F:protein folding chaperone"/>
    <property type="evidence" value="ECO:0007669"/>
    <property type="project" value="InterPro"/>
</dbReference>
<proteinExistence type="inferred from homology"/>
<accession>M4V6H4</accession>